<evidence type="ECO:0000313" key="2">
    <source>
        <dbReference type="Proteomes" id="UP001642483"/>
    </source>
</evidence>
<reference evidence="1 2" key="1">
    <citation type="submission" date="2024-02" db="EMBL/GenBank/DDBJ databases">
        <authorList>
            <person name="Daric V."/>
            <person name="Darras S."/>
        </authorList>
    </citation>
    <scope>NUCLEOTIDE SEQUENCE [LARGE SCALE GENOMIC DNA]</scope>
</reference>
<gene>
    <name evidence="1" type="ORF">CVLEPA_LOCUS22803</name>
</gene>
<dbReference type="EMBL" id="CAWYQH010000114">
    <property type="protein sequence ID" value="CAK8690168.1"/>
    <property type="molecule type" value="Genomic_DNA"/>
</dbReference>
<organism evidence="1 2">
    <name type="scientific">Clavelina lepadiformis</name>
    <name type="common">Light-bulb sea squirt</name>
    <name type="synonym">Ascidia lepadiformis</name>
    <dbReference type="NCBI Taxonomy" id="159417"/>
    <lineage>
        <taxon>Eukaryota</taxon>
        <taxon>Metazoa</taxon>
        <taxon>Chordata</taxon>
        <taxon>Tunicata</taxon>
        <taxon>Ascidiacea</taxon>
        <taxon>Aplousobranchia</taxon>
        <taxon>Clavelinidae</taxon>
        <taxon>Clavelina</taxon>
    </lineage>
</organism>
<evidence type="ECO:0000313" key="1">
    <source>
        <dbReference type="EMBL" id="CAK8690168.1"/>
    </source>
</evidence>
<comment type="caution">
    <text evidence="1">The sequence shown here is derived from an EMBL/GenBank/DDBJ whole genome shotgun (WGS) entry which is preliminary data.</text>
</comment>
<protein>
    <submittedName>
        <fullName evidence="1">Uncharacterized protein</fullName>
    </submittedName>
</protein>
<dbReference type="Proteomes" id="UP001642483">
    <property type="component" value="Unassembled WGS sequence"/>
</dbReference>
<accession>A0ABP0GGU3</accession>
<name>A0ABP0GGU3_CLALP</name>
<proteinExistence type="predicted"/>
<keyword evidence="2" id="KW-1185">Reference proteome</keyword>
<sequence length="110" mass="12744">MFSRFAQWFTTFWAPTLFLNHRKCCNATKITFITIITENWVVVPRLVAFASSPRASLVTDKYSDRLANYPDLMRSLNVCKETPFKEEFRIKVTGGPIRVKPRPIAADKMK</sequence>